<dbReference type="InterPro" id="IPR013517">
    <property type="entry name" value="FG-GAP"/>
</dbReference>
<name>A0A4Q7P4K2_9BACT</name>
<dbReference type="EMBL" id="SGXG01000001">
    <property type="protein sequence ID" value="RZS94923.1"/>
    <property type="molecule type" value="Genomic_DNA"/>
</dbReference>
<proteinExistence type="predicted"/>
<evidence type="ECO:0000256" key="1">
    <source>
        <dbReference type="ARBA" id="ARBA00022729"/>
    </source>
</evidence>
<comment type="caution">
    <text evidence="4">The sequence shown here is derived from an EMBL/GenBank/DDBJ whole genome shotgun (WGS) entry which is preliminary data.</text>
</comment>
<dbReference type="AlphaFoldDB" id="A0A4Q7P4K2"/>
<evidence type="ECO:0000256" key="2">
    <source>
        <dbReference type="SAM" id="SignalP"/>
    </source>
</evidence>
<organism evidence="4 5">
    <name type="scientific">Cecembia calidifontis</name>
    <dbReference type="NCBI Taxonomy" id="1187080"/>
    <lineage>
        <taxon>Bacteria</taxon>
        <taxon>Pseudomonadati</taxon>
        <taxon>Bacteroidota</taxon>
        <taxon>Cytophagia</taxon>
        <taxon>Cytophagales</taxon>
        <taxon>Cyclobacteriaceae</taxon>
        <taxon>Cecembia</taxon>
    </lineage>
</organism>
<evidence type="ECO:0000259" key="3">
    <source>
        <dbReference type="Pfam" id="PF18962"/>
    </source>
</evidence>
<dbReference type="Pfam" id="PF13517">
    <property type="entry name" value="FG-GAP_3"/>
    <property type="match status" value="1"/>
</dbReference>
<sequence>MKYVFFFFFLLSCLFLTAQQTFIYDQNLNIKVQGKDIPMPFAVGINAAQIQEMDTNGDGKEEIVIWDINSRRILVFESTQDGFRYLPEMAYYFPNDVNGFLVLADFDGDGKKDLFTSSPFGIKAYRNVTAAGGAVPRWEVAQNFLRLDNGSNVQANLLDIPVIQDIDGDGDLDIVTFNFVVGDYLELYRNTSVERKGVLDIDGFAFPVARWGGFEFCTCGQFSFGVTCGGIPISQAPNNELSGARIQHAGGHSVRYADFNGDGIFDLLIGQDECDVLYFLPNEGSNINPVFREFSNTLPGYGQLPRFPIFHASYLKNESLLISSNSSDASGVYNADFSNNVFELTKGQSGIRPFIQADILDLGENTRPFFKGFKNSGDLILTANVNSQGRTIGKAYRFLMNEEGFEMVDEDFLGLSRFNLSDIQYSEYRTISGRNTYWFSGVDTLNFLPRRRVYFGFSADLSDLSEITVPNTGIRAQDYFTFFAYENKDYFLLARQTGELVLFSLDLSAGNQLTLVSRDFLGFSDNPANRNLNVHVLEGNKPSLYAIDQRGILLFVEDFMNQNQRQTVAISFKDNETGPTRMGRNTWITSLPQPFSQDRDLILGNTAGGLEFLKFKGFGLPPSGEQLQVKVFPNPSFGQVKVLVSENASFRIVNMLGQEILEGTDLQANIEFDLGHLYLAPGVYILQFTSLGNKKQLSKKLIIH</sequence>
<reference evidence="4 5" key="1">
    <citation type="submission" date="2019-02" db="EMBL/GenBank/DDBJ databases">
        <title>Genomic Encyclopedia of Archaeal and Bacterial Type Strains, Phase II (KMG-II): from individual species to whole genera.</title>
        <authorList>
            <person name="Goeker M."/>
        </authorList>
    </citation>
    <scope>NUCLEOTIDE SEQUENCE [LARGE SCALE GENOMIC DNA]</scope>
    <source>
        <strain evidence="4 5">DSM 21411</strain>
    </source>
</reference>
<dbReference type="SUPFAM" id="SSF69318">
    <property type="entry name" value="Integrin alpha N-terminal domain"/>
    <property type="match status" value="1"/>
</dbReference>
<dbReference type="InterPro" id="IPR028994">
    <property type="entry name" value="Integrin_alpha_N"/>
</dbReference>
<protein>
    <submittedName>
        <fullName evidence="4">Putative secreted protein (Por secretion system target)</fullName>
    </submittedName>
</protein>
<evidence type="ECO:0000313" key="4">
    <source>
        <dbReference type="EMBL" id="RZS94923.1"/>
    </source>
</evidence>
<keyword evidence="5" id="KW-1185">Reference proteome</keyword>
<dbReference type="Pfam" id="PF18962">
    <property type="entry name" value="Por_Secre_tail"/>
    <property type="match status" value="1"/>
</dbReference>
<feature type="signal peptide" evidence="2">
    <location>
        <begin position="1"/>
        <end position="18"/>
    </location>
</feature>
<keyword evidence="1 2" id="KW-0732">Signal</keyword>
<dbReference type="OrthoDB" id="9816120at2"/>
<accession>A0A4Q7P4K2</accession>
<dbReference type="NCBIfam" id="TIGR04183">
    <property type="entry name" value="Por_Secre_tail"/>
    <property type="match status" value="1"/>
</dbReference>
<dbReference type="RefSeq" id="WP_130274104.1">
    <property type="nucleotide sequence ID" value="NZ_SGXG01000001.1"/>
</dbReference>
<evidence type="ECO:0000313" key="5">
    <source>
        <dbReference type="Proteomes" id="UP000292209"/>
    </source>
</evidence>
<gene>
    <name evidence="4" type="ORF">BC751_0434</name>
</gene>
<dbReference type="Proteomes" id="UP000292209">
    <property type="component" value="Unassembled WGS sequence"/>
</dbReference>
<feature type="chain" id="PRO_5020509733" evidence="2">
    <location>
        <begin position="19"/>
        <end position="704"/>
    </location>
</feature>
<dbReference type="InterPro" id="IPR026444">
    <property type="entry name" value="Secre_tail"/>
</dbReference>
<feature type="domain" description="Secretion system C-terminal sorting" evidence="3">
    <location>
        <begin position="631"/>
        <end position="703"/>
    </location>
</feature>